<dbReference type="GO" id="GO:0005737">
    <property type="term" value="C:cytoplasm"/>
    <property type="evidence" value="ECO:0007669"/>
    <property type="project" value="TreeGrafter"/>
</dbReference>
<dbReference type="GO" id="GO:0004722">
    <property type="term" value="F:protein serine/threonine phosphatase activity"/>
    <property type="evidence" value="ECO:0007669"/>
    <property type="project" value="UniProtKB-EC"/>
</dbReference>
<dbReference type="Pfam" id="PF00149">
    <property type="entry name" value="Metallophos"/>
    <property type="match status" value="1"/>
</dbReference>
<sequence length="224" mass="25464">MVVAPSQVRLIRGNFEAKNGGTAFAEDLKSRQYDEEVIKMFNNLFTMLPMVGLIDGRILCVHGMISFDLNKKNLREGWRNGDPCREKTHLELAWNDPSSQVEDCERKPDRPDTYRLGPKDIKGGMEKLGVEFIIRGRQVMPNGVQRFADMPVATVFSSSGYSEDNLAAVLFVDPEKNAITPIFLANDRIKSQEQLDKKLAEGWETDGYDHAPVLRWFGQKKKKE</sequence>
<dbReference type="GO" id="GO:0046872">
    <property type="term" value="F:metal ion binding"/>
    <property type="evidence" value="ECO:0007669"/>
    <property type="project" value="UniProtKB-KW"/>
</dbReference>
<evidence type="ECO:0000259" key="9">
    <source>
        <dbReference type="SMART" id="SM00156"/>
    </source>
</evidence>
<comment type="caution">
    <text evidence="10">The sequence shown here is derived from an EMBL/GenBank/DDBJ whole genome shotgun (WGS) entry which is preliminary data.</text>
</comment>
<keyword evidence="11" id="KW-1185">Reference proteome</keyword>
<comment type="cofactor">
    <cofactor evidence="1">
        <name>Mn(2+)</name>
        <dbReference type="ChEBI" id="CHEBI:29035"/>
    </cofactor>
</comment>
<proteinExistence type="predicted"/>
<dbReference type="CDD" id="cd00144">
    <property type="entry name" value="MPP_PPP_family"/>
    <property type="match status" value="1"/>
</dbReference>
<evidence type="ECO:0000256" key="3">
    <source>
        <dbReference type="ARBA" id="ARBA00022723"/>
    </source>
</evidence>
<dbReference type="InterPro" id="IPR029052">
    <property type="entry name" value="Metallo-depent_PP-like"/>
</dbReference>
<dbReference type="PANTHER" id="PTHR11668">
    <property type="entry name" value="SERINE/THREONINE PROTEIN PHOSPHATASE"/>
    <property type="match status" value="1"/>
</dbReference>
<organism evidence="10 11">
    <name type="scientific">Mesorhabditis spiculigera</name>
    <dbReference type="NCBI Taxonomy" id="96644"/>
    <lineage>
        <taxon>Eukaryota</taxon>
        <taxon>Metazoa</taxon>
        <taxon>Ecdysozoa</taxon>
        <taxon>Nematoda</taxon>
        <taxon>Chromadorea</taxon>
        <taxon>Rhabditida</taxon>
        <taxon>Rhabditina</taxon>
        <taxon>Rhabditomorpha</taxon>
        <taxon>Rhabditoidea</taxon>
        <taxon>Rhabditidae</taxon>
        <taxon>Mesorhabditinae</taxon>
        <taxon>Mesorhabditis</taxon>
    </lineage>
</organism>
<evidence type="ECO:0000256" key="7">
    <source>
        <dbReference type="ARBA" id="ARBA00047761"/>
    </source>
</evidence>
<dbReference type="InterPro" id="IPR004843">
    <property type="entry name" value="Calcineurin-like_PHP"/>
</dbReference>
<protein>
    <recommendedName>
        <fullName evidence="2">protein-serine/threonine phosphatase</fullName>
        <ecNumber evidence="2">3.1.3.16</ecNumber>
    </recommendedName>
</protein>
<dbReference type="PRINTS" id="PR00114">
    <property type="entry name" value="STPHPHTASE"/>
</dbReference>
<dbReference type="InterPro" id="IPR006186">
    <property type="entry name" value="Ser/Thr-sp_prot-phosphatase"/>
</dbReference>
<dbReference type="InterPro" id="IPR050341">
    <property type="entry name" value="PP1_catalytic_subunit"/>
</dbReference>
<evidence type="ECO:0000256" key="1">
    <source>
        <dbReference type="ARBA" id="ARBA00001936"/>
    </source>
</evidence>
<reference evidence="10" key="1">
    <citation type="submission" date="2023-06" db="EMBL/GenBank/DDBJ databases">
        <authorList>
            <person name="Delattre M."/>
        </authorList>
    </citation>
    <scope>NUCLEOTIDE SEQUENCE</scope>
    <source>
        <strain evidence="10">AF72</strain>
    </source>
</reference>
<comment type="catalytic activity">
    <reaction evidence="7">
        <text>O-phospho-L-seryl-[protein] + H2O = L-seryl-[protein] + phosphate</text>
        <dbReference type="Rhea" id="RHEA:20629"/>
        <dbReference type="Rhea" id="RHEA-COMP:9863"/>
        <dbReference type="Rhea" id="RHEA-COMP:11604"/>
        <dbReference type="ChEBI" id="CHEBI:15377"/>
        <dbReference type="ChEBI" id="CHEBI:29999"/>
        <dbReference type="ChEBI" id="CHEBI:43474"/>
        <dbReference type="ChEBI" id="CHEBI:83421"/>
        <dbReference type="EC" id="3.1.3.16"/>
    </reaction>
</comment>
<feature type="domain" description="Serine/threonine specific protein phosphatases" evidence="9">
    <location>
        <begin position="3"/>
        <end position="187"/>
    </location>
</feature>
<evidence type="ECO:0000313" key="10">
    <source>
        <dbReference type="EMBL" id="CAJ0571665.1"/>
    </source>
</evidence>
<dbReference type="PANTHER" id="PTHR11668:SF300">
    <property type="entry name" value="SERINE_THREONINE-PROTEIN PHOSPHATASE"/>
    <property type="match status" value="1"/>
</dbReference>
<evidence type="ECO:0000256" key="5">
    <source>
        <dbReference type="ARBA" id="ARBA00022912"/>
    </source>
</evidence>
<evidence type="ECO:0000256" key="6">
    <source>
        <dbReference type="ARBA" id="ARBA00023211"/>
    </source>
</evidence>
<evidence type="ECO:0000313" key="11">
    <source>
        <dbReference type="Proteomes" id="UP001177023"/>
    </source>
</evidence>
<name>A0AA36CMQ6_9BILA</name>
<keyword evidence="4" id="KW-0378">Hydrolase</keyword>
<feature type="non-terminal residue" evidence="10">
    <location>
        <position position="1"/>
    </location>
</feature>
<gene>
    <name evidence="10" type="ORF">MSPICULIGERA_LOCUS10067</name>
</gene>
<evidence type="ECO:0000256" key="2">
    <source>
        <dbReference type="ARBA" id="ARBA00013081"/>
    </source>
</evidence>
<dbReference type="GO" id="GO:0005634">
    <property type="term" value="C:nucleus"/>
    <property type="evidence" value="ECO:0007669"/>
    <property type="project" value="TreeGrafter"/>
</dbReference>
<keyword evidence="6" id="KW-0464">Manganese</keyword>
<dbReference type="EMBL" id="CATQJA010002575">
    <property type="protein sequence ID" value="CAJ0571665.1"/>
    <property type="molecule type" value="Genomic_DNA"/>
</dbReference>
<keyword evidence="5" id="KW-0904">Protein phosphatase</keyword>
<evidence type="ECO:0000256" key="8">
    <source>
        <dbReference type="ARBA" id="ARBA00048336"/>
    </source>
</evidence>
<dbReference type="EC" id="3.1.3.16" evidence="2"/>
<dbReference type="SMART" id="SM00156">
    <property type="entry name" value="PP2Ac"/>
    <property type="match status" value="1"/>
</dbReference>
<dbReference type="Proteomes" id="UP001177023">
    <property type="component" value="Unassembled WGS sequence"/>
</dbReference>
<dbReference type="SUPFAM" id="SSF56300">
    <property type="entry name" value="Metallo-dependent phosphatases"/>
    <property type="match status" value="1"/>
</dbReference>
<dbReference type="AlphaFoldDB" id="A0AA36CMQ6"/>
<dbReference type="Gene3D" id="3.60.21.10">
    <property type="match status" value="1"/>
</dbReference>
<evidence type="ECO:0000256" key="4">
    <source>
        <dbReference type="ARBA" id="ARBA00022801"/>
    </source>
</evidence>
<comment type="catalytic activity">
    <reaction evidence="8">
        <text>O-phospho-L-threonyl-[protein] + H2O = L-threonyl-[protein] + phosphate</text>
        <dbReference type="Rhea" id="RHEA:47004"/>
        <dbReference type="Rhea" id="RHEA-COMP:11060"/>
        <dbReference type="Rhea" id="RHEA-COMP:11605"/>
        <dbReference type="ChEBI" id="CHEBI:15377"/>
        <dbReference type="ChEBI" id="CHEBI:30013"/>
        <dbReference type="ChEBI" id="CHEBI:43474"/>
        <dbReference type="ChEBI" id="CHEBI:61977"/>
        <dbReference type="EC" id="3.1.3.16"/>
    </reaction>
</comment>
<keyword evidence="3" id="KW-0479">Metal-binding</keyword>
<accession>A0AA36CMQ6</accession>